<dbReference type="InterPro" id="IPR027417">
    <property type="entry name" value="P-loop_NTPase"/>
</dbReference>
<name>A0ABS0MZE8_9SPHN</name>
<dbReference type="Proteomes" id="UP000602442">
    <property type="component" value="Unassembled WGS sequence"/>
</dbReference>
<evidence type="ECO:0000313" key="1">
    <source>
        <dbReference type="EMBL" id="MBH5321081.1"/>
    </source>
</evidence>
<evidence type="ECO:0000313" key="2">
    <source>
        <dbReference type="Proteomes" id="UP000602442"/>
    </source>
</evidence>
<sequence>MTDIAAIQADPHWLPHTLDLAGKRMRFVRISKDALTQSGFLADLQPQGDEDAQWLPLNSVRSMQVKTGPLHFIFHTAFCRSTLLARAMNIPGVSVGMAEPGILAQLAGAGDAAKNLVKPVCDLLSRPWSRAEAVFVKPTNHANMLIPALLEARPDAKAVLMTNPLPTFLRSVDKRALMGRRWGRQLYLEVMGYAGMDLGMDAREQFSMTDLQAAGLAWFLSQRMYAMLQASSQGPRLRVLDGDRFALDRADTVEAVLELAGLPYDPREVETVVDGPIFRKHAKLGGEFDEKASAASPALEQEIGQVQQWLGMIAEQAGAPIPARHNLF</sequence>
<accession>A0ABS0MZE8</accession>
<protein>
    <submittedName>
        <fullName evidence="1">Uncharacterized protein</fullName>
    </submittedName>
</protein>
<proteinExistence type="predicted"/>
<dbReference type="EMBL" id="JAEANY010000001">
    <property type="protein sequence ID" value="MBH5321081.1"/>
    <property type="molecule type" value="Genomic_DNA"/>
</dbReference>
<reference evidence="1 2" key="1">
    <citation type="submission" date="2020-11" db="EMBL/GenBank/DDBJ databases">
        <title>Erythrobacter sediminis sp. nov., a marine bacterium from a tidal flat of Garorim Bay.</title>
        <authorList>
            <person name="Kim D."/>
            <person name="Yoo Y."/>
            <person name="Kim J.-J."/>
        </authorList>
    </citation>
    <scope>NUCLEOTIDE SEQUENCE [LARGE SCALE GENOMIC DNA]</scope>
    <source>
        <strain evidence="1 2">JGD-13</strain>
    </source>
</reference>
<organism evidence="1 2">
    <name type="scientific">Aurantiacibacter sediminis</name>
    <dbReference type="NCBI Taxonomy" id="2793064"/>
    <lineage>
        <taxon>Bacteria</taxon>
        <taxon>Pseudomonadati</taxon>
        <taxon>Pseudomonadota</taxon>
        <taxon>Alphaproteobacteria</taxon>
        <taxon>Sphingomonadales</taxon>
        <taxon>Erythrobacteraceae</taxon>
        <taxon>Aurantiacibacter</taxon>
    </lineage>
</organism>
<keyword evidence="2" id="KW-1185">Reference proteome</keyword>
<dbReference type="SUPFAM" id="SSF52540">
    <property type="entry name" value="P-loop containing nucleoside triphosphate hydrolases"/>
    <property type="match status" value="1"/>
</dbReference>
<gene>
    <name evidence="1" type="ORF">I5L03_00610</name>
</gene>
<comment type="caution">
    <text evidence="1">The sequence shown here is derived from an EMBL/GenBank/DDBJ whole genome shotgun (WGS) entry which is preliminary data.</text>
</comment>
<dbReference type="RefSeq" id="WP_197919778.1">
    <property type="nucleotide sequence ID" value="NZ_CAWPTA010000006.1"/>
</dbReference>